<protein>
    <submittedName>
        <fullName evidence="2">Uncharacterized protein</fullName>
    </submittedName>
</protein>
<keyword evidence="3" id="KW-1185">Reference proteome</keyword>
<reference evidence="2" key="1">
    <citation type="submission" date="2023-04" db="EMBL/GenBank/DDBJ databases">
        <authorList>
            <person name="Vijverberg K."/>
            <person name="Xiong W."/>
            <person name="Schranz E."/>
        </authorList>
    </citation>
    <scope>NUCLEOTIDE SEQUENCE</scope>
</reference>
<proteinExistence type="predicted"/>
<evidence type="ECO:0000313" key="3">
    <source>
        <dbReference type="Proteomes" id="UP001177003"/>
    </source>
</evidence>
<feature type="compositionally biased region" description="Polar residues" evidence="1">
    <location>
        <begin position="199"/>
        <end position="212"/>
    </location>
</feature>
<accession>A0AA35YBN8</accession>
<feature type="region of interest" description="Disordered" evidence="1">
    <location>
        <begin position="199"/>
        <end position="229"/>
    </location>
</feature>
<evidence type="ECO:0000256" key="1">
    <source>
        <dbReference type="SAM" id="MobiDB-lite"/>
    </source>
</evidence>
<organism evidence="2 3">
    <name type="scientific">Lactuca saligna</name>
    <name type="common">Willowleaf lettuce</name>
    <dbReference type="NCBI Taxonomy" id="75948"/>
    <lineage>
        <taxon>Eukaryota</taxon>
        <taxon>Viridiplantae</taxon>
        <taxon>Streptophyta</taxon>
        <taxon>Embryophyta</taxon>
        <taxon>Tracheophyta</taxon>
        <taxon>Spermatophyta</taxon>
        <taxon>Magnoliopsida</taxon>
        <taxon>eudicotyledons</taxon>
        <taxon>Gunneridae</taxon>
        <taxon>Pentapetalae</taxon>
        <taxon>asterids</taxon>
        <taxon>campanulids</taxon>
        <taxon>Asterales</taxon>
        <taxon>Asteraceae</taxon>
        <taxon>Cichorioideae</taxon>
        <taxon>Cichorieae</taxon>
        <taxon>Lactucinae</taxon>
        <taxon>Lactuca</taxon>
    </lineage>
</organism>
<sequence>MDYDESIRIMIEFISHHPITVPLTKIPNPKLPLCIPHKEFKHIKIESNALEVKIVPVQQNISLKAIDIAEKPKCLWVQEPTNEEFQSFLNQIRYNGEFKAKEFKKFVVPDLWTILMHLILEGLSGKHGGTGKGRLGIFDDWSDFVNKAHTRHLDLTREQVEYTFISMRQRALRSRLPFTFPSDDETDHTFNPFKEAQKITSTGDVPNSTNVSDDPPPKFKNEEAPKPPTNYDLSDEVMFEDDNTIVGAILIPTAFNIL</sequence>
<evidence type="ECO:0000313" key="2">
    <source>
        <dbReference type="EMBL" id="CAI9268547.1"/>
    </source>
</evidence>
<dbReference type="AlphaFoldDB" id="A0AA35YBN8"/>
<feature type="compositionally biased region" description="Basic and acidic residues" evidence="1">
    <location>
        <begin position="215"/>
        <end position="225"/>
    </location>
</feature>
<dbReference type="EMBL" id="OX465077">
    <property type="protein sequence ID" value="CAI9268547.1"/>
    <property type="molecule type" value="Genomic_DNA"/>
</dbReference>
<dbReference type="Proteomes" id="UP001177003">
    <property type="component" value="Chromosome 1"/>
</dbReference>
<gene>
    <name evidence="2" type="ORF">LSALG_LOCUS8965</name>
</gene>
<name>A0AA35YBN8_LACSI</name>